<dbReference type="PANTHER" id="PTHR13369">
    <property type="match status" value="1"/>
</dbReference>
<dbReference type="Proteomes" id="UP000265903">
    <property type="component" value="Unassembled WGS sequence"/>
</dbReference>
<dbReference type="EMBL" id="QMDL01000003">
    <property type="protein sequence ID" value="RMJ03123.1"/>
    <property type="molecule type" value="Genomic_DNA"/>
</dbReference>
<dbReference type="InterPro" id="IPR025714">
    <property type="entry name" value="Methyltranfer_dom"/>
</dbReference>
<evidence type="ECO:0000313" key="2">
    <source>
        <dbReference type="EMBL" id="RMJ03123.1"/>
    </source>
</evidence>
<protein>
    <recommendedName>
        <fullName evidence="1">Methyltransferase domain-containing protein</fullName>
    </recommendedName>
</protein>
<keyword evidence="3" id="KW-1185">Reference proteome</keyword>
<gene>
    <name evidence="2" type="ORF">DOQ08_02588</name>
</gene>
<dbReference type="RefSeq" id="WP_114335354.1">
    <property type="nucleotide sequence ID" value="NZ_QMDL01000003.1"/>
</dbReference>
<dbReference type="PANTHER" id="PTHR13369:SF0">
    <property type="entry name" value="GLUTATHIONE S-TRANSFERASE C-TERMINAL DOMAIN-CONTAINING PROTEIN"/>
    <property type="match status" value="1"/>
</dbReference>
<name>A0A3M2RCU1_9GAMM</name>
<proteinExistence type="predicted"/>
<feature type="domain" description="Methyltransferase" evidence="1">
    <location>
        <begin position="140"/>
        <end position="240"/>
    </location>
</feature>
<dbReference type="OrthoDB" id="5298194at2"/>
<dbReference type="Pfam" id="PF13679">
    <property type="entry name" value="Methyltransf_32"/>
    <property type="match status" value="1"/>
</dbReference>
<dbReference type="Gene3D" id="3.40.50.150">
    <property type="entry name" value="Vaccinia Virus protein VP39"/>
    <property type="match status" value="1"/>
</dbReference>
<evidence type="ECO:0000313" key="3">
    <source>
        <dbReference type="Proteomes" id="UP000265903"/>
    </source>
</evidence>
<reference evidence="2 3" key="1">
    <citation type="submission" date="2018-08" db="EMBL/GenBank/DDBJ databases">
        <title>Whole Genome Sequence of the Moderate Halophilic Marine Bacterium Marinobacter litoralis Sw-45.</title>
        <authorList>
            <person name="Musa H."/>
        </authorList>
    </citation>
    <scope>NUCLEOTIDE SEQUENCE [LARGE SCALE GENOMIC DNA]</scope>
    <source>
        <strain evidence="2 3">Sw-45</strain>
    </source>
</reference>
<evidence type="ECO:0000259" key="1">
    <source>
        <dbReference type="Pfam" id="PF13679"/>
    </source>
</evidence>
<dbReference type="AlphaFoldDB" id="A0A3M2RCU1"/>
<comment type="caution">
    <text evidence="2">The sequence shown here is derived from an EMBL/GenBank/DDBJ whole genome shotgun (WGS) entry which is preliminary data.</text>
</comment>
<organism evidence="2 3">
    <name type="scientific">Marinobacter litoralis</name>
    <dbReference type="NCBI Taxonomy" id="187981"/>
    <lineage>
        <taxon>Bacteria</taxon>
        <taxon>Pseudomonadati</taxon>
        <taxon>Pseudomonadota</taxon>
        <taxon>Gammaproteobacteria</taxon>
        <taxon>Pseudomonadales</taxon>
        <taxon>Marinobacteraceae</taxon>
        <taxon>Marinobacter</taxon>
    </lineage>
</organism>
<sequence>MRSARAVLPEGYKISASFFQQWQALNDWLLNHESFWRPVPFMEPKPDWCLQYPDLANWLEQRSDAECDEWNEHLSAFAQEVAGFVPALSAYDELVSVPRLSGYERGSKAALREVHAVDMPGRKRLQAGAFAASIAPLKGRVLDWCCGKGHLARTLVGQGAEAVFGFEWDTELVQDGNRLAKKYGDPVHVVQQDVMAEALHWPAIDHGAALHACGDLHRQLLSAGSEAGLARLSVSPCCYHLGGHGAYRLLSQQARHSENVLEIDRAGLRLAVQETVTAPARERAQSARVRIWRLGFDALQRSVSETGRYLPVPSHPARLNNGSFEGFCQWAADKKRVLLPADIDWSYWLAMGQKRSRQVRRHELLRHLFRRPLELWLVLDYAVYLEEQGYRVNLGTFCERSLTPRNLLLDAVHVNA</sequence>
<accession>A0A3M2RCU1</accession>
<dbReference type="SUPFAM" id="SSF53335">
    <property type="entry name" value="S-adenosyl-L-methionine-dependent methyltransferases"/>
    <property type="match status" value="1"/>
</dbReference>
<dbReference type="CDD" id="cd02440">
    <property type="entry name" value="AdoMet_MTases"/>
    <property type="match status" value="1"/>
</dbReference>
<dbReference type="InterPro" id="IPR029063">
    <property type="entry name" value="SAM-dependent_MTases_sf"/>
</dbReference>